<dbReference type="KEGG" id="phm:PSMK_27350"/>
<dbReference type="EMBL" id="AP012338">
    <property type="protein sequence ID" value="BAM04894.1"/>
    <property type="molecule type" value="Genomic_DNA"/>
</dbReference>
<dbReference type="OrthoDB" id="277959at2"/>
<proteinExistence type="predicted"/>
<dbReference type="AlphaFoldDB" id="I0II06"/>
<keyword evidence="2" id="KW-1185">Reference proteome</keyword>
<evidence type="ECO:0000313" key="1">
    <source>
        <dbReference type="EMBL" id="BAM04894.1"/>
    </source>
</evidence>
<dbReference type="Proteomes" id="UP000007881">
    <property type="component" value="Chromosome"/>
</dbReference>
<organism evidence="1 2">
    <name type="scientific">Phycisphaera mikurensis (strain NBRC 102666 / KCTC 22515 / FYK2301M01)</name>
    <dbReference type="NCBI Taxonomy" id="1142394"/>
    <lineage>
        <taxon>Bacteria</taxon>
        <taxon>Pseudomonadati</taxon>
        <taxon>Planctomycetota</taxon>
        <taxon>Phycisphaerae</taxon>
        <taxon>Phycisphaerales</taxon>
        <taxon>Phycisphaeraceae</taxon>
        <taxon>Phycisphaera</taxon>
    </lineage>
</organism>
<gene>
    <name evidence="1" type="ordered locus">PSMK_27350</name>
</gene>
<dbReference type="STRING" id="1142394.PSMK_27350"/>
<reference evidence="1 2" key="1">
    <citation type="submission" date="2012-02" db="EMBL/GenBank/DDBJ databases">
        <title>Complete genome sequence of Phycisphaera mikurensis NBRC 102666.</title>
        <authorList>
            <person name="Ankai A."/>
            <person name="Hosoyama A."/>
            <person name="Terui Y."/>
            <person name="Sekine M."/>
            <person name="Fukai R."/>
            <person name="Kato Y."/>
            <person name="Nakamura S."/>
            <person name="Yamada-Narita S."/>
            <person name="Kawakoshi A."/>
            <person name="Fukunaga Y."/>
            <person name="Yamazaki S."/>
            <person name="Fujita N."/>
        </authorList>
    </citation>
    <scope>NUCLEOTIDE SEQUENCE [LARGE SCALE GENOMIC DNA]</scope>
    <source>
        <strain evidence="2">NBRC 102666 / KCTC 22515 / FYK2301M01</strain>
    </source>
</reference>
<name>I0II06_PHYMF</name>
<dbReference type="HOGENOM" id="CLU_1265973_0_0_0"/>
<accession>I0II06</accession>
<dbReference type="RefSeq" id="WP_014438104.1">
    <property type="nucleotide sequence ID" value="NC_017080.1"/>
</dbReference>
<evidence type="ECO:0000313" key="2">
    <source>
        <dbReference type="Proteomes" id="UP000007881"/>
    </source>
</evidence>
<protein>
    <submittedName>
        <fullName evidence="1">Uncharacterized protein</fullName>
    </submittedName>
</protein>
<sequence>MTPSPSDVADAIEAGLLADAAALDAEQAVAGLDVLREIDLHPFLHSALRAADARWGVWPEQKLPGGWSRRKRSEGERCDVVLTPGGRPVLDGELAGTLFGDPGGAGVAPEEAFWLEVKTTAQFGEEGFAKRYAAELGRTLLADARKLARDRGVRHAGLLLVLFTADEETAVHDAGVWHEKALSAGLMVELPSVRGFPLTDRVGNRWCGIFVFGIRPAT</sequence>